<keyword evidence="1" id="KW-0732">Signal</keyword>
<accession>A0ABY9R413</accession>
<evidence type="ECO:0000259" key="2">
    <source>
        <dbReference type="Pfam" id="PF01464"/>
    </source>
</evidence>
<dbReference type="InterPro" id="IPR008258">
    <property type="entry name" value="Transglycosylase_SLT_dom_1"/>
</dbReference>
<dbReference type="RefSeq" id="WP_309542250.1">
    <property type="nucleotide sequence ID" value="NZ_CP133659.1"/>
</dbReference>
<name>A0ABY9R413_9BACT</name>
<dbReference type="EMBL" id="CP133659">
    <property type="protein sequence ID" value="WMW66347.1"/>
    <property type="molecule type" value="Genomic_DNA"/>
</dbReference>
<feature type="signal peptide" evidence="1">
    <location>
        <begin position="1"/>
        <end position="23"/>
    </location>
</feature>
<dbReference type="Proteomes" id="UP001180616">
    <property type="component" value="Chromosome"/>
</dbReference>
<protein>
    <submittedName>
        <fullName evidence="3">Lytic transglycosylase domain-containing protein</fullName>
    </submittedName>
</protein>
<organism evidence="3 4">
    <name type="scientific">Nitratidesulfovibrio liaohensis</name>
    <dbReference type="NCBI Taxonomy" id="2604158"/>
    <lineage>
        <taxon>Bacteria</taxon>
        <taxon>Pseudomonadati</taxon>
        <taxon>Thermodesulfobacteriota</taxon>
        <taxon>Desulfovibrionia</taxon>
        <taxon>Desulfovibrionales</taxon>
        <taxon>Desulfovibrionaceae</taxon>
        <taxon>Nitratidesulfovibrio</taxon>
    </lineage>
</organism>
<feature type="domain" description="Transglycosylase SLT" evidence="2">
    <location>
        <begin position="46"/>
        <end position="157"/>
    </location>
</feature>
<dbReference type="CDD" id="cd13400">
    <property type="entry name" value="LT_IagB-like"/>
    <property type="match status" value="1"/>
</dbReference>
<evidence type="ECO:0000313" key="4">
    <source>
        <dbReference type="Proteomes" id="UP001180616"/>
    </source>
</evidence>
<dbReference type="SUPFAM" id="SSF53955">
    <property type="entry name" value="Lysozyme-like"/>
    <property type="match status" value="1"/>
</dbReference>
<dbReference type="InterPro" id="IPR023346">
    <property type="entry name" value="Lysozyme-like_dom_sf"/>
</dbReference>
<evidence type="ECO:0000256" key="1">
    <source>
        <dbReference type="SAM" id="SignalP"/>
    </source>
</evidence>
<keyword evidence="4" id="KW-1185">Reference proteome</keyword>
<sequence>MRRPLVLFLVALVLSSWAISASASPVIHDMDFPRQASPLASQGLFQGPCTKWGVPSALAVAIAYQESRLYPWAVNIAGQSFRPTTRAEALTLLRQAEAQGRSYDVGIMQVNSYWLRKYGLALETVLDPQSNVTLGVWILAQEIARHGLNWRAVASYHTPLERNPERGMRYAASVLRHLSKMQGGGQ</sequence>
<evidence type="ECO:0000313" key="3">
    <source>
        <dbReference type="EMBL" id="WMW66347.1"/>
    </source>
</evidence>
<reference evidence="3" key="1">
    <citation type="submission" date="2023-09" db="EMBL/GenBank/DDBJ databases">
        <authorList>
            <consortium name="CW5 consortium"/>
            <person name="Lu C.-W."/>
        </authorList>
    </citation>
    <scope>NUCLEOTIDE SEQUENCE</scope>
    <source>
        <strain evidence="3">KPS</strain>
    </source>
</reference>
<feature type="chain" id="PRO_5046330756" evidence="1">
    <location>
        <begin position="24"/>
        <end position="186"/>
    </location>
</feature>
<dbReference type="Pfam" id="PF01464">
    <property type="entry name" value="SLT"/>
    <property type="match status" value="1"/>
</dbReference>
<gene>
    <name evidence="3" type="ORF">KPS_000914</name>
</gene>
<dbReference type="Gene3D" id="1.10.530.10">
    <property type="match status" value="1"/>
</dbReference>
<proteinExistence type="predicted"/>